<evidence type="ECO:0000256" key="5">
    <source>
        <dbReference type="ARBA" id="ARBA00023002"/>
    </source>
</evidence>
<keyword evidence="4" id="KW-0521">NADP</keyword>
<dbReference type="InterPro" id="IPR002734">
    <property type="entry name" value="RibDG_C"/>
</dbReference>
<evidence type="ECO:0000256" key="4">
    <source>
        <dbReference type="ARBA" id="ARBA00022857"/>
    </source>
</evidence>
<evidence type="ECO:0000256" key="1">
    <source>
        <dbReference type="ARBA" id="ARBA00004910"/>
    </source>
</evidence>
<keyword evidence="7" id="KW-0378">Hydrolase</keyword>
<dbReference type="Pfam" id="PF01872">
    <property type="entry name" value="RibD_C"/>
    <property type="match status" value="1"/>
</dbReference>
<dbReference type="InterPro" id="IPR011549">
    <property type="entry name" value="RibD_C"/>
</dbReference>
<dbReference type="AlphaFoldDB" id="A0A7H1B045"/>
<evidence type="ECO:0000256" key="2">
    <source>
        <dbReference type="ARBA" id="ARBA00013173"/>
    </source>
</evidence>
<comment type="pathway">
    <text evidence="1">Cofactor biosynthesis; riboflavin biosynthesis; 5-amino-6-(D-ribitylamino)uracil from GTP: step 3/4.</text>
</comment>
<dbReference type="NCBIfam" id="TIGR00326">
    <property type="entry name" value="eubact_ribD"/>
    <property type="match status" value="1"/>
</dbReference>
<reference evidence="7 8" key="1">
    <citation type="submission" date="2020-09" db="EMBL/GenBank/DDBJ databases">
        <title>Genome sequence of the banana aphid, Pentalonia nigronervosa Coquerel (Hemiptera: Aphididae) and its symbionts.</title>
        <authorList>
            <person name="Mathers T.C."/>
            <person name="Mugford S.T."/>
            <person name="Hogenhout S.A."/>
            <person name="Tripathi L."/>
        </authorList>
    </citation>
    <scope>NUCLEOTIDE SEQUENCE [LARGE SCALE GENOMIC DNA]</scope>
    <source>
        <strain evidence="7">Ba4</strain>
    </source>
</reference>
<proteinExistence type="predicted"/>
<dbReference type="GO" id="GO:0050661">
    <property type="term" value="F:NADP binding"/>
    <property type="evidence" value="ECO:0007669"/>
    <property type="project" value="InterPro"/>
</dbReference>
<accession>A0A7H1B045</accession>
<name>A0A7H1B045_9GAMM</name>
<sequence length="216" mass="25075">MKNGSSKWITSEFARQNVQKFRARSSIILSSSSTILSDNSLLNVRDYELDKKTLSIFPKKKFQQPIRVIIDSQNRITPEHKIIHTKGKIWLMRLKLDKISWPSNVQQILMKENNRKIDIIFALKYLGRLKMNNIWVEAGSHLSGFLLHKKLVDEIIVYIAPKILGHKAKPMCVVQNVVSLFQALQFDFKNIRQIGPDIRIILSPKNNNNEHNFKDS</sequence>
<dbReference type="SUPFAM" id="SSF53597">
    <property type="entry name" value="Dihydrofolate reductase-like"/>
    <property type="match status" value="1"/>
</dbReference>
<dbReference type="PANTHER" id="PTHR38011">
    <property type="entry name" value="DIHYDROFOLATE REDUCTASE FAMILY PROTEIN (AFU_ORTHOLOGUE AFUA_8G06820)"/>
    <property type="match status" value="1"/>
</dbReference>
<keyword evidence="5 7" id="KW-0560">Oxidoreductase</keyword>
<dbReference type="Proteomes" id="UP000516346">
    <property type="component" value="Chromosome"/>
</dbReference>
<dbReference type="GO" id="GO:0008703">
    <property type="term" value="F:5-amino-6-(5-phosphoribosylamino)uracil reductase activity"/>
    <property type="evidence" value="ECO:0007669"/>
    <property type="project" value="UniProtKB-EC"/>
</dbReference>
<dbReference type="UniPathway" id="UPA00275">
    <property type="reaction ID" value="UER00402"/>
</dbReference>
<organism evidence="7 8">
    <name type="scientific">Buchnera aphidicola</name>
    <name type="common">Pentalonia nigronervosa</name>
    <dbReference type="NCBI Taxonomy" id="1309793"/>
    <lineage>
        <taxon>Bacteria</taxon>
        <taxon>Pseudomonadati</taxon>
        <taxon>Pseudomonadota</taxon>
        <taxon>Gammaproteobacteria</taxon>
        <taxon>Enterobacterales</taxon>
        <taxon>Erwiniaceae</taxon>
        <taxon>Buchnera</taxon>
    </lineage>
</organism>
<dbReference type="Gene3D" id="3.40.430.10">
    <property type="entry name" value="Dihydrofolate Reductase, subunit A"/>
    <property type="match status" value="1"/>
</dbReference>
<evidence type="ECO:0000313" key="7">
    <source>
        <dbReference type="EMBL" id="QNS02100.1"/>
    </source>
</evidence>
<keyword evidence="3" id="KW-0686">Riboflavin biosynthesis</keyword>
<dbReference type="EC" id="1.1.1.193" evidence="2"/>
<dbReference type="PANTHER" id="PTHR38011:SF7">
    <property type="entry name" value="2,5-DIAMINO-6-RIBOSYLAMINO-4(3H)-PYRIMIDINONE 5'-PHOSPHATE REDUCTASE"/>
    <property type="match status" value="1"/>
</dbReference>
<dbReference type="InterPro" id="IPR024072">
    <property type="entry name" value="DHFR-like_dom_sf"/>
</dbReference>
<dbReference type="InterPro" id="IPR050765">
    <property type="entry name" value="Riboflavin_Biosynth_HTPR"/>
</dbReference>
<evidence type="ECO:0000256" key="3">
    <source>
        <dbReference type="ARBA" id="ARBA00022619"/>
    </source>
</evidence>
<evidence type="ECO:0000313" key="8">
    <source>
        <dbReference type="Proteomes" id="UP000516346"/>
    </source>
</evidence>
<feature type="domain" description="Bacterial bifunctional deaminase-reductase C-terminal" evidence="6">
    <location>
        <begin position="2"/>
        <end position="198"/>
    </location>
</feature>
<dbReference type="InterPro" id="IPR004794">
    <property type="entry name" value="Eubact_RibD"/>
</dbReference>
<dbReference type="GO" id="GO:0008835">
    <property type="term" value="F:diaminohydroxyphosphoribosylaminopyrimidine deaminase activity"/>
    <property type="evidence" value="ECO:0007669"/>
    <property type="project" value="InterPro"/>
</dbReference>
<dbReference type="EMBL" id="CP061275">
    <property type="protein sequence ID" value="QNS02100.1"/>
    <property type="molecule type" value="Genomic_DNA"/>
</dbReference>
<dbReference type="NCBIfam" id="TIGR00227">
    <property type="entry name" value="ribD_Cterm"/>
    <property type="match status" value="1"/>
</dbReference>
<protein>
    <recommendedName>
        <fullName evidence="2">5-amino-6-(5-phosphoribosylamino)uracil reductase</fullName>
        <ecNumber evidence="2">1.1.1.193</ecNumber>
    </recommendedName>
</protein>
<dbReference type="GO" id="GO:0009231">
    <property type="term" value="P:riboflavin biosynthetic process"/>
    <property type="evidence" value="ECO:0007669"/>
    <property type="project" value="UniProtKB-UniPathway"/>
</dbReference>
<gene>
    <name evidence="7" type="primary">ribD</name>
    <name evidence="7" type="ORF">ICW73_01475</name>
</gene>
<evidence type="ECO:0000259" key="6">
    <source>
        <dbReference type="Pfam" id="PF01872"/>
    </source>
</evidence>